<dbReference type="GO" id="GO:0003700">
    <property type="term" value="F:DNA-binding transcription factor activity"/>
    <property type="evidence" value="ECO:0007669"/>
    <property type="project" value="InterPro"/>
</dbReference>
<dbReference type="Gene3D" id="1.10.10.10">
    <property type="entry name" value="Winged helix-like DNA-binding domain superfamily/Winged helix DNA-binding domain"/>
    <property type="match status" value="1"/>
</dbReference>
<evidence type="ECO:0000259" key="1">
    <source>
        <dbReference type="SMART" id="SM00347"/>
    </source>
</evidence>
<dbReference type="SMART" id="SM00347">
    <property type="entry name" value="HTH_MARR"/>
    <property type="match status" value="1"/>
</dbReference>
<dbReference type="SUPFAM" id="SSF46785">
    <property type="entry name" value="Winged helix' DNA-binding domain"/>
    <property type="match status" value="1"/>
</dbReference>
<dbReference type="PANTHER" id="PTHR33164:SF106">
    <property type="entry name" value="TRANSCRIPTIONAL REGULATORY PROTEIN"/>
    <property type="match status" value="1"/>
</dbReference>
<protein>
    <submittedName>
        <fullName evidence="2">MarR family protein</fullName>
    </submittedName>
</protein>
<evidence type="ECO:0000313" key="3">
    <source>
        <dbReference type="Proteomes" id="UP000315677"/>
    </source>
</evidence>
<feature type="domain" description="HTH marR-type" evidence="1">
    <location>
        <begin position="22"/>
        <end position="121"/>
    </location>
</feature>
<dbReference type="GO" id="GO:0006950">
    <property type="term" value="P:response to stress"/>
    <property type="evidence" value="ECO:0007669"/>
    <property type="project" value="TreeGrafter"/>
</dbReference>
<gene>
    <name evidence="2" type="ORF">FB558_4559</name>
</gene>
<dbReference type="Pfam" id="PF01047">
    <property type="entry name" value="MarR"/>
    <property type="match status" value="1"/>
</dbReference>
<keyword evidence="3" id="KW-1185">Reference proteome</keyword>
<dbReference type="RefSeq" id="WP_170231468.1">
    <property type="nucleotide sequence ID" value="NZ_VFPA01000002.1"/>
</dbReference>
<dbReference type="InterPro" id="IPR036388">
    <property type="entry name" value="WH-like_DNA-bd_sf"/>
</dbReference>
<reference evidence="2 3" key="1">
    <citation type="submission" date="2019-06" db="EMBL/GenBank/DDBJ databases">
        <title>Sequencing the genomes of 1000 actinobacteria strains.</title>
        <authorList>
            <person name="Klenk H.-P."/>
        </authorList>
    </citation>
    <scope>NUCLEOTIDE SEQUENCE [LARGE SCALE GENOMIC DNA]</scope>
    <source>
        <strain evidence="2 3">DSM 45301</strain>
    </source>
</reference>
<accession>A0A543DRM1</accession>
<comment type="caution">
    <text evidence="2">The sequence shown here is derived from an EMBL/GenBank/DDBJ whole genome shotgun (WGS) entry which is preliminary data.</text>
</comment>
<name>A0A543DRM1_9PSEU</name>
<dbReference type="InterPro" id="IPR000835">
    <property type="entry name" value="HTH_MarR-typ"/>
</dbReference>
<evidence type="ECO:0000313" key="2">
    <source>
        <dbReference type="EMBL" id="TQM11986.1"/>
    </source>
</evidence>
<sequence>MPNELQTALRRLVAVSTRVDHEVGATAGVTVSTCDGHALNVLLQHGALSPGRIGQLAGFTSSGTVTGVIDRLERAGYVHRKRCVEDRRKVVVELDEERLDAGDARSRRLAAIAEDYDAEQLALITDFLTRVADAEAAAALPGPDGVH</sequence>
<proteinExistence type="predicted"/>
<dbReference type="InterPro" id="IPR036390">
    <property type="entry name" value="WH_DNA-bd_sf"/>
</dbReference>
<dbReference type="AlphaFoldDB" id="A0A543DRM1"/>
<dbReference type="EMBL" id="VFPA01000002">
    <property type="protein sequence ID" value="TQM11986.1"/>
    <property type="molecule type" value="Genomic_DNA"/>
</dbReference>
<organism evidence="2 3">
    <name type="scientific">Pseudonocardia kunmingensis</name>
    <dbReference type="NCBI Taxonomy" id="630975"/>
    <lineage>
        <taxon>Bacteria</taxon>
        <taxon>Bacillati</taxon>
        <taxon>Actinomycetota</taxon>
        <taxon>Actinomycetes</taxon>
        <taxon>Pseudonocardiales</taxon>
        <taxon>Pseudonocardiaceae</taxon>
        <taxon>Pseudonocardia</taxon>
    </lineage>
</organism>
<dbReference type="Proteomes" id="UP000315677">
    <property type="component" value="Unassembled WGS sequence"/>
</dbReference>
<dbReference type="PANTHER" id="PTHR33164">
    <property type="entry name" value="TRANSCRIPTIONAL REGULATOR, MARR FAMILY"/>
    <property type="match status" value="1"/>
</dbReference>
<dbReference type="InterPro" id="IPR039422">
    <property type="entry name" value="MarR/SlyA-like"/>
</dbReference>